<proteinExistence type="predicted"/>
<feature type="domain" description="CusB-like beta-barrel" evidence="4">
    <location>
        <begin position="294"/>
        <end position="361"/>
    </location>
</feature>
<dbReference type="Gene3D" id="1.10.287.470">
    <property type="entry name" value="Helix hairpin bin"/>
    <property type="match status" value="2"/>
</dbReference>
<dbReference type="Pfam" id="PF25954">
    <property type="entry name" value="Beta-barrel_RND_2"/>
    <property type="match status" value="1"/>
</dbReference>
<comment type="caution">
    <text evidence="5">The sequence shown here is derived from an EMBL/GenBank/DDBJ whole genome shotgun (WGS) entry which is preliminary data.</text>
</comment>
<gene>
    <name evidence="5" type="ORF">Pan14r_34750</name>
</gene>
<dbReference type="PANTHER" id="PTHR30097:SF4">
    <property type="entry name" value="SLR6042 PROTEIN"/>
    <property type="match status" value="1"/>
</dbReference>
<dbReference type="GO" id="GO:0030313">
    <property type="term" value="C:cell envelope"/>
    <property type="evidence" value="ECO:0007669"/>
    <property type="project" value="TreeGrafter"/>
</dbReference>
<dbReference type="PROSITE" id="PS51257">
    <property type="entry name" value="PROKAR_LIPOPROTEIN"/>
    <property type="match status" value="1"/>
</dbReference>
<keyword evidence="1" id="KW-0813">Transport</keyword>
<keyword evidence="6" id="KW-1185">Reference proteome</keyword>
<dbReference type="Gene3D" id="2.40.30.170">
    <property type="match status" value="1"/>
</dbReference>
<evidence type="ECO:0000259" key="3">
    <source>
        <dbReference type="Pfam" id="PF25917"/>
    </source>
</evidence>
<evidence type="ECO:0000256" key="1">
    <source>
        <dbReference type="ARBA" id="ARBA00022448"/>
    </source>
</evidence>
<sequence length="363" mass="40338">MVKQLSILALGIFTACVLLFRPCLAEDAHRRVGGLVVVAVDSATVSSSIEGRVESVQAVEGDDVSRDQCVISLNDSEADLRHRLAKSNVQIAVERSGENRQTVAAEIALREAKQLLDEFLSTQEINQRKAENDLSIRAAEKAEAVAQNELERAQKARANFSDSISESEIDALELAYQNRQLETRQARFEHSLAQLDVAAGKRRIDTLRTRIDAAEQARIESASLDRILRWQAEIEQHQEKLASLHLNQHRLTSPITGTLVSVSVQAGDWIDQGQTLARVVNLQRLRAEGFIPFADVESLRRTSNLNIKIQVAGGETVTVKPTRQFISPEIDPITQETRVWFEFPNPERRIKPGLSAILTMGAP</sequence>
<feature type="coiled-coil region" evidence="2">
    <location>
        <begin position="197"/>
        <end position="247"/>
    </location>
</feature>
<evidence type="ECO:0000259" key="4">
    <source>
        <dbReference type="Pfam" id="PF25954"/>
    </source>
</evidence>
<dbReference type="Gene3D" id="2.40.50.100">
    <property type="match status" value="2"/>
</dbReference>
<dbReference type="InterPro" id="IPR058792">
    <property type="entry name" value="Beta-barrel_RND_2"/>
</dbReference>
<keyword evidence="2" id="KW-0175">Coiled coil</keyword>
<protein>
    <submittedName>
        <fullName evidence="5">HlyD family secretion protein</fullName>
    </submittedName>
</protein>
<dbReference type="GO" id="GO:0015679">
    <property type="term" value="P:plasma membrane copper ion transport"/>
    <property type="evidence" value="ECO:0007669"/>
    <property type="project" value="TreeGrafter"/>
</dbReference>
<dbReference type="InterPro" id="IPR051909">
    <property type="entry name" value="MFP_Cation_Efflux"/>
</dbReference>
<dbReference type="PANTHER" id="PTHR30097">
    <property type="entry name" value="CATION EFFLUX SYSTEM PROTEIN CUSB"/>
    <property type="match status" value="1"/>
</dbReference>
<name>A0A5C5YA12_9PLAN</name>
<accession>A0A5C5YA12</accession>
<dbReference type="Proteomes" id="UP000317238">
    <property type="component" value="Unassembled WGS sequence"/>
</dbReference>
<dbReference type="EMBL" id="SJPL01000001">
    <property type="protein sequence ID" value="TWT71165.1"/>
    <property type="molecule type" value="Genomic_DNA"/>
</dbReference>
<dbReference type="OrthoDB" id="259511at2"/>
<evidence type="ECO:0000313" key="5">
    <source>
        <dbReference type="EMBL" id="TWT71165.1"/>
    </source>
</evidence>
<dbReference type="RefSeq" id="WP_146439651.1">
    <property type="nucleotide sequence ID" value="NZ_SJPL01000001.1"/>
</dbReference>
<reference evidence="5 6" key="1">
    <citation type="submission" date="2019-02" db="EMBL/GenBank/DDBJ databases">
        <title>Deep-cultivation of Planctomycetes and their phenomic and genomic characterization uncovers novel biology.</title>
        <authorList>
            <person name="Wiegand S."/>
            <person name="Jogler M."/>
            <person name="Boedeker C."/>
            <person name="Pinto D."/>
            <person name="Vollmers J."/>
            <person name="Rivas-Marin E."/>
            <person name="Kohn T."/>
            <person name="Peeters S.H."/>
            <person name="Heuer A."/>
            <person name="Rast P."/>
            <person name="Oberbeckmann S."/>
            <person name="Bunk B."/>
            <person name="Jeske O."/>
            <person name="Meyerdierks A."/>
            <person name="Storesund J.E."/>
            <person name="Kallscheuer N."/>
            <person name="Luecker S."/>
            <person name="Lage O.M."/>
            <person name="Pohl T."/>
            <person name="Merkel B.J."/>
            <person name="Hornburger P."/>
            <person name="Mueller R.-W."/>
            <person name="Bruemmer F."/>
            <person name="Labrenz M."/>
            <person name="Spormann A.M."/>
            <person name="Op Den Camp H."/>
            <person name="Overmann J."/>
            <person name="Amann R."/>
            <person name="Jetten M.S.M."/>
            <person name="Mascher T."/>
            <person name="Medema M.H."/>
            <person name="Devos D.P."/>
            <person name="Kaster A.-K."/>
            <person name="Ovreas L."/>
            <person name="Rohde M."/>
            <person name="Galperin M.Y."/>
            <person name="Jogler C."/>
        </authorList>
    </citation>
    <scope>NUCLEOTIDE SEQUENCE [LARGE SCALE GENOMIC DNA]</scope>
    <source>
        <strain evidence="5 6">Pan14r</strain>
    </source>
</reference>
<dbReference type="Pfam" id="PF25917">
    <property type="entry name" value="BSH_RND"/>
    <property type="match status" value="1"/>
</dbReference>
<feature type="domain" description="Multidrug resistance protein MdtA-like barrel-sandwich hybrid" evidence="3">
    <location>
        <begin position="42"/>
        <end position="280"/>
    </location>
</feature>
<dbReference type="SUPFAM" id="SSF111369">
    <property type="entry name" value="HlyD-like secretion proteins"/>
    <property type="match status" value="1"/>
</dbReference>
<evidence type="ECO:0000256" key="2">
    <source>
        <dbReference type="SAM" id="Coils"/>
    </source>
</evidence>
<dbReference type="AlphaFoldDB" id="A0A5C5YA12"/>
<dbReference type="GO" id="GO:0060003">
    <property type="term" value="P:copper ion export"/>
    <property type="evidence" value="ECO:0007669"/>
    <property type="project" value="TreeGrafter"/>
</dbReference>
<organism evidence="5 6">
    <name type="scientific">Crateriforma conspicua</name>
    <dbReference type="NCBI Taxonomy" id="2527996"/>
    <lineage>
        <taxon>Bacteria</taxon>
        <taxon>Pseudomonadati</taxon>
        <taxon>Planctomycetota</taxon>
        <taxon>Planctomycetia</taxon>
        <taxon>Planctomycetales</taxon>
        <taxon>Planctomycetaceae</taxon>
        <taxon>Crateriforma</taxon>
    </lineage>
</organism>
<evidence type="ECO:0000313" key="6">
    <source>
        <dbReference type="Proteomes" id="UP000317238"/>
    </source>
</evidence>
<dbReference type="InterPro" id="IPR058625">
    <property type="entry name" value="MdtA-like_BSH"/>
</dbReference>